<evidence type="ECO:0000313" key="1">
    <source>
        <dbReference type="EMBL" id="EDR00265.1"/>
    </source>
</evidence>
<gene>
    <name evidence="1" type="ORF">LACBIDRAFT_314458</name>
</gene>
<sequence>MCHNSSVIDLYTVGDGDKTWDTLRQGEMPFVHWLLVHGPQGEKVRVKAVFDGGAMVGTMCTSFFKKVQHRLLGQTTPSNRRLRVANGTIIPSHAVWTGMLELGGVRVKAEFEIFDSGGGWEFLFGKPLLRCFKVLHDFDADTVTIRAAHGPVVLCNSVSQCAPKTPLGVSLTLSVEQRENSVGGSSGVKPPPRQVLHHKVLDVEVQNNKLDCILGGTNDTSTVTGGYIINEDESIVQEEEEWLKATGEP</sequence>
<dbReference type="OrthoDB" id="3262237at2759"/>
<evidence type="ECO:0000313" key="2">
    <source>
        <dbReference type="Proteomes" id="UP000001194"/>
    </source>
</evidence>
<dbReference type="KEGG" id="lbc:LACBIDRAFT_314458"/>
<dbReference type="Gene3D" id="2.40.70.10">
    <property type="entry name" value="Acid Proteases"/>
    <property type="match status" value="1"/>
</dbReference>
<dbReference type="EMBL" id="DS547151">
    <property type="protein sequence ID" value="EDR00265.1"/>
    <property type="molecule type" value="Genomic_DNA"/>
</dbReference>
<dbReference type="GeneID" id="6084718"/>
<accession>B0DYL5</accession>
<protein>
    <submittedName>
        <fullName evidence="1">Predicted protein</fullName>
    </submittedName>
</protein>
<reference evidence="1 2" key="1">
    <citation type="journal article" date="2008" name="Nature">
        <title>The genome of Laccaria bicolor provides insights into mycorrhizal symbiosis.</title>
        <authorList>
            <person name="Martin F."/>
            <person name="Aerts A."/>
            <person name="Ahren D."/>
            <person name="Brun A."/>
            <person name="Danchin E.G.J."/>
            <person name="Duchaussoy F."/>
            <person name="Gibon J."/>
            <person name="Kohler A."/>
            <person name="Lindquist E."/>
            <person name="Pereda V."/>
            <person name="Salamov A."/>
            <person name="Shapiro H.J."/>
            <person name="Wuyts J."/>
            <person name="Blaudez D."/>
            <person name="Buee M."/>
            <person name="Brokstein P."/>
            <person name="Canbaeck B."/>
            <person name="Cohen D."/>
            <person name="Courty P.E."/>
            <person name="Coutinho P.M."/>
            <person name="Delaruelle C."/>
            <person name="Detter J.C."/>
            <person name="Deveau A."/>
            <person name="DiFazio S."/>
            <person name="Duplessis S."/>
            <person name="Fraissinet-Tachet L."/>
            <person name="Lucic E."/>
            <person name="Frey-Klett P."/>
            <person name="Fourrey C."/>
            <person name="Feussner I."/>
            <person name="Gay G."/>
            <person name="Grimwood J."/>
            <person name="Hoegger P.J."/>
            <person name="Jain P."/>
            <person name="Kilaru S."/>
            <person name="Labbe J."/>
            <person name="Lin Y.C."/>
            <person name="Legue V."/>
            <person name="Le Tacon F."/>
            <person name="Marmeisse R."/>
            <person name="Melayah D."/>
            <person name="Montanini B."/>
            <person name="Muratet M."/>
            <person name="Nehls U."/>
            <person name="Niculita-Hirzel H."/>
            <person name="Oudot-Le Secq M.P."/>
            <person name="Peter M."/>
            <person name="Quesneville H."/>
            <person name="Rajashekar B."/>
            <person name="Reich M."/>
            <person name="Rouhier N."/>
            <person name="Schmutz J."/>
            <person name="Yin T."/>
            <person name="Chalot M."/>
            <person name="Henrissat B."/>
            <person name="Kuees U."/>
            <person name="Lucas S."/>
            <person name="Van de Peer Y."/>
            <person name="Podila G.K."/>
            <person name="Polle A."/>
            <person name="Pukkila P.J."/>
            <person name="Richardson P.M."/>
            <person name="Rouze P."/>
            <person name="Sanders I.R."/>
            <person name="Stajich J.E."/>
            <person name="Tunlid A."/>
            <person name="Tuskan G."/>
            <person name="Grigoriev I.V."/>
        </authorList>
    </citation>
    <scope>NUCLEOTIDE SEQUENCE [LARGE SCALE GENOMIC DNA]</scope>
    <source>
        <strain evidence="2">S238N-H82 / ATCC MYA-4686</strain>
    </source>
</reference>
<name>B0DYL5_LACBS</name>
<dbReference type="HOGENOM" id="CLU_097628_0_0_1"/>
<dbReference type="Proteomes" id="UP000001194">
    <property type="component" value="Unassembled WGS sequence"/>
</dbReference>
<keyword evidence="2" id="KW-1185">Reference proteome</keyword>
<dbReference type="InParanoid" id="B0DYL5"/>
<organism evidence="2">
    <name type="scientific">Laccaria bicolor (strain S238N-H82 / ATCC MYA-4686)</name>
    <name type="common">Bicoloured deceiver</name>
    <name type="synonym">Laccaria laccata var. bicolor</name>
    <dbReference type="NCBI Taxonomy" id="486041"/>
    <lineage>
        <taxon>Eukaryota</taxon>
        <taxon>Fungi</taxon>
        <taxon>Dikarya</taxon>
        <taxon>Basidiomycota</taxon>
        <taxon>Agaricomycotina</taxon>
        <taxon>Agaricomycetes</taxon>
        <taxon>Agaricomycetidae</taxon>
        <taxon>Agaricales</taxon>
        <taxon>Agaricineae</taxon>
        <taxon>Hydnangiaceae</taxon>
        <taxon>Laccaria</taxon>
    </lineage>
</organism>
<dbReference type="AlphaFoldDB" id="B0DYL5"/>
<dbReference type="InterPro" id="IPR021109">
    <property type="entry name" value="Peptidase_aspartic_dom_sf"/>
</dbReference>
<dbReference type="RefSeq" id="XP_001889017.1">
    <property type="nucleotide sequence ID" value="XM_001888982.1"/>
</dbReference>
<proteinExistence type="predicted"/>